<feature type="compositionally biased region" description="Low complexity" evidence="11">
    <location>
        <begin position="737"/>
        <end position="750"/>
    </location>
</feature>
<dbReference type="InterPro" id="IPR036236">
    <property type="entry name" value="Znf_C2H2_sf"/>
</dbReference>
<comment type="similarity">
    <text evidence="9">Belongs to the STE12 transcription factor family.</text>
</comment>
<feature type="compositionally biased region" description="Low complexity" evidence="11">
    <location>
        <begin position="463"/>
        <end position="479"/>
    </location>
</feature>
<feature type="domain" description="C2H2-type" evidence="12">
    <location>
        <begin position="427"/>
        <end position="454"/>
    </location>
</feature>
<protein>
    <recommendedName>
        <fullName evidence="12">C2H2-type domain-containing protein</fullName>
    </recommendedName>
</protein>
<feature type="region of interest" description="Disordered" evidence="11">
    <location>
        <begin position="230"/>
        <end position="307"/>
    </location>
</feature>
<sequence length="760" mass="85769">MTLQQQSSPGSSPSDTSNNNTSTLPFPTEEDVDERLEMINQLKYFLATAPTEWDVPQDEPPIKKHILPLGDTISCVQWNTSYYISGTDIVRCLVFRFHAFGRPIQNLKKFEEGIFSDLRNLKPGTDATLEEPKSQFLDLLYKHNCIRTQKKQKVFHWFSVPHDRLFLDALERDLKREKLGVDPTSLAVANPAVSISLDTTQAMFDEFRKNLLSDLELDACLNGVMGDRRSFQQQQQQQQPVASTSTPLNQTSFQTTDNLPRPISSSYSAPLLSGWQQQQQQSSSSSSSLDPMEIDHQQNRSSKENSAIRKASSVFGHFSLFEGSPTYKQRRRRTVCHQSSPQQPGFRPSPSSSTSSSSAVQIGGPDHHQQQQQRYYVNNNGRPVHGSCEIDDTARLYTCPLSSCGKLFKRLEHLKRHLRTHTMERPYLCSLCGKRFSRSDNLAQHKKTHERRQRPFNVKSENGGDNNSRGSNNNNVRNNATLSKQQQPHTNPTTSTATVYNTHHYNTYYGGLDSIKTTTPSVWSRPWSNSNNNNDFFNNNNNSSPGICSSTSSSCYSSPVKSSAPGLAYPPMTADDEDFKVFEDGTTLPNDNYGPAPVASISSSTTASSSDDVTMSTTNVHHPTHLILNNSQQQQLDWVKTEWQQQQQHDHSSALYNRAWYHSNNNNMMMEQQQQQQSYPNNKFNLTINTTSLPPSHNNNNNNSQQNFDYMSYVHPAQVSPNNVYFDDFSTPFGYSSSSSTSGYTSDSTTMRPTDALIHY</sequence>
<dbReference type="GO" id="GO:0000981">
    <property type="term" value="F:DNA-binding transcription factor activity, RNA polymerase II-specific"/>
    <property type="evidence" value="ECO:0007669"/>
    <property type="project" value="UniProtKB-ARBA"/>
</dbReference>
<keyword evidence="6" id="KW-0805">Transcription regulation</keyword>
<keyword evidence="4 10" id="KW-0863">Zinc-finger</keyword>
<feature type="compositionally biased region" description="Polar residues" evidence="11">
    <location>
        <begin position="240"/>
        <end position="268"/>
    </location>
</feature>
<feature type="compositionally biased region" description="Low complexity" evidence="11">
    <location>
        <begin position="276"/>
        <end position="288"/>
    </location>
</feature>
<evidence type="ECO:0000256" key="4">
    <source>
        <dbReference type="ARBA" id="ARBA00022771"/>
    </source>
</evidence>
<feature type="compositionally biased region" description="Polar residues" evidence="11">
    <location>
        <begin position="480"/>
        <end position="498"/>
    </location>
</feature>
<evidence type="ECO:0000256" key="6">
    <source>
        <dbReference type="ARBA" id="ARBA00023015"/>
    </source>
</evidence>
<keyword evidence="3" id="KW-0677">Repeat</keyword>
<dbReference type="InterPro" id="IPR052127">
    <property type="entry name" value="STE12_transcription_factor"/>
</dbReference>
<evidence type="ECO:0000256" key="9">
    <source>
        <dbReference type="ARBA" id="ARBA00024345"/>
    </source>
</evidence>
<dbReference type="Pfam" id="PF13912">
    <property type="entry name" value="zf-C2H2_6"/>
    <property type="match status" value="1"/>
</dbReference>
<dbReference type="Gene3D" id="3.30.160.60">
    <property type="entry name" value="Classic Zinc Finger"/>
    <property type="match status" value="2"/>
</dbReference>
<dbReference type="Pfam" id="PF00096">
    <property type="entry name" value="zf-C2H2"/>
    <property type="match status" value="1"/>
</dbReference>
<feature type="compositionally biased region" description="Low complexity" evidence="11">
    <location>
        <begin position="348"/>
        <end position="358"/>
    </location>
</feature>
<dbReference type="Proteomes" id="UP000646827">
    <property type="component" value="Unassembled WGS sequence"/>
</dbReference>
<evidence type="ECO:0000256" key="10">
    <source>
        <dbReference type="PROSITE-ProRule" id="PRU00042"/>
    </source>
</evidence>
<dbReference type="GO" id="GO:0000978">
    <property type="term" value="F:RNA polymerase II cis-regulatory region sequence-specific DNA binding"/>
    <property type="evidence" value="ECO:0007669"/>
    <property type="project" value="UniProtKB-ARBA"/>
</dbReference>
<dbReference type="PANTHER" id="PTHR47427:SF1">
    <property type="entry name" value="PROTEIN STE12"/>
    <property type="match status" value="1"/>
</dbReference>
<gene>
    <name evidence="13" type="ORF">INT45_000843</name>
</gene>
<dbReference type="SUPFAM" id="SSF57667">
    <property type="entry name" value="beta-beta-alpha zinc fingers"/>
    <property type="match status" value="1"/>
</dbReference>
<feature type="region of interest" description="Disordered" evidence="11">
    <location>
        <begin position="1"/>
        <end position="29"/>
    </location>
</feature>
<dbReference type="PROSITE" id="PS00028">
    <property type="entry name" value="ZINC_FINGER_C2H2_1"/>
    <property type="match status" value="2"/>
</dbReference>
<dbReference type="FunFam" id="3.30.160.60:FF:000303">
    <property type="entry name" value="Zinc finger protein 41"/>
    <property type="match status" value="1"/>
</dbReference>
<feature type="region of interest" description="Disordered" evidence="11">
    <location>
        <begin position="326"/>
        <end position="372"/>
    </location>
</feature>
<comment type="caution">
    <text evidence="13">The sequence shown here is derived from an EMBL/GenBank/DDBJ whole genome shotgun (WGS) entry which is preliminary data.</text>
</comment>
<keyword evidence="8" id="KW-0539">Nucleus</keyword>
<evidence type="ECO:0000256" key="7">
    <source>
        <dbReference type="ARBA" id="ARBA00023163"/>
    </source>
</evidence>
<evidence type="ECO:0000259" key="12">
    <source>
        <dbReference type="PROSITE" id="PS50157"/>
    </source>
</evidence>
<dbReference type="Pfam" id="PF02200">
    <property type="entry name" value="STE"/>
    <property type="match status" value="1"/>
</dbReference>
<evidence type="ECO:0000313" key="13">
    <source>
        <dbReference type="EMBL" id="KAG2223523.1"/>
    </source>
</evidence>
<evidence type="ECO:0000256" key="5">
    <source>
        <dbReference type="ARBA" id="ARBA00022833"/>
    </source>
</evidence>
<proteinExistence type="inferred from homology"/>
<feature type="compositionally biased region" description="Basic residues" evidence="11">
    <location>
        <begin position="444"/>
        <end position="454"/>
    </location>
</feature>
<feature type="region of interest" description="Disordered" evidence="11">
    <location>
        <begin position="737"/>
        <end position="760"/>
    </location>
</feature>
<dbReference type="PROSITE" id="PS50157">
    <property type="entry name" value="ZINC_FINGER_C2H2_2"/>
    <property type="match status" value="2"/>
</dbReference>
<feature type="domain" description="C2H2-type" evidence="12">
    <location>
        <begin position="397"/>
        <end position="426"/>
    </location>
</feature>
<dbReference type="GO" id="GO:1990527">
    <property type="term" value="C:Tec1p-Ste12p-Dig1p complex"/>
    <property type="evidence" value="ECO:0007669"/>
    <property type="project" value="TreeGrafter"/>
</dbReference>
<comment type="subcellular location">
    <subcellularLocation>
        <location evidence="1">Nucleus</location>
    </subcellularLocation>
</comment>
<evidence type="ECO:0000256" key="2">
    <source>
        <dbReference type="ARBA" id="ARBA00022723"/>
    </source>
</evidence>
<dbReference type="EMBL" id="JAEPRB010000059">
    <property type="protein sequence ID" value="KAG2223523.1"/>
    <property type="molecule type" value="Genomic_DNA"/>
</dbReference>
<accession>A0A8H7VP10</accession>
<evidence type="ECO:0000313" key="14">
    <source>
        <dbReference type="Proteomes" id="UP000646827"/>
    </source>
</evidence>
<dbReference type="GO" id="GO:0005634">
    <property type="term" value="C:nucleus"/>
    <property type="evidence" value="ECO:0007669"/>
    <property type="project" value="UniProtKB-SubCell"/>
</dbReference>
<keyword evidence="2" id="KW-0479">Metal-binding</keyword>
<dbReference type="PANTHER" id="PTHR47427">
    <property type="entry name" value="PROTEIN STE12"/>
    <property type="match status" value="1"/>
</dbReference>
<dbReference type="OrthoDB" id="1095242at2759"/>
<dbReference type="GO" id="GO:1990526">
    <property type="term" value="C:Ste12p-Dig1p-Dig2p complex"/>
    <property type="evidence" value="ECO:0007669"/>
    <property type="project" value="TreeGrafter"/>
</dbReference>
<keyword evidence="5" id="KW-0862">Zinc</keyword>
<feature type="compositionally biased region" description="Low complexity" evidence="11">
    <location>
        <begin position="1"/>
        <end position="25"/>
    </location>
</feature>
<dbReference type="AlphaFoldDB" id="A0A8H7VP10"/>
<evidence type="ECO:0000256" key="11">
    <source>
        <dbReference type="SAM" id="MobiDB-lite"/>
    </source>
</evidence>
<dbReference type="GO" id="GO:0008270">
    <property type="term" value="F:zinc ion binding"/>
    <property type="evidence" value="ECO:0007669"/>
    <property type="project" value="UniProtKB-KW"/>
</dbReference>
<evidence type="ECO:0000256" key="8">
    <source>
        <dbReference type="ARBA" id="ARBA00023242"/>
    </source>
</evidence>
<evidence type="ECO:0000256" key="1">
    <source>
        <dbReference type="ARBA" id="ARBA00004123"/>
    </source>
</evidence>
<feature type="region of interest" description="Disordered" evidence="11">
    <location>
        <begin position="441"/>
        <end position="498"/>
    </location>
</feature>
<evidence type="ECO:0000256" key="3">
    <source>
        <dbReference type="ARBA" id="ARBA00022737"/>
    </source>
</evidence>
<organism evidence="13 14">
    <name type="scientific">Circinella minor</name>
    <dbReference type="NCBI Taxonomy" id="1195481"/>
    <lineage>
        <taxon>Eukaryota</taxon>
        <taxon>Fungi</taxon>
        <taxon>Fungi incertae sedis</taxon>
        <taxon>Mucoromycota</taxon>
        <taxon>Mucoromycotina</taxon>
        <taxon>Mucoromycetes</taxon>
        <taxon>Mucorales</taxon>
        <taxon>Lichtheimiaceae</taxon>
        <taxon>Circinella</taxon>
    </lineage>
</organism>
<dbReference type="InterPro" id="IPR013087">
    <property type="entry name" value="Znf_C2H2_type"/>
</dbReference>
<keyword evidence="14" id="KW-1185">Reference proteome</keyword>
<feature type="compositionally biased region" description="Basic and acidic residues" evidence="11">
    <location>
        <begin position="293"/>
        <end position="307"/>
    </location>
</feature>
<reference evidence="13 14" key="1">
    <citation type="submission" date="2020-12" db="EMBL/GenBank/DDBJ databases">
        <title>Metabolic potential, ecology and presence of endohyphal bacteria is reflected in genomic diversity of Mucoromycotina.</title>
        <authorList>
            <person name="Muszewska A."/>
            <person name="Okrasinska A."/>
            <person name="Steczkiewicz K."/>
            <person name="Drgas O."/>
            <person name="Orlowska M."/>
            <person name="Perlinska-Lenart U."/>
            <person name="Aleksandrzak-Piekarczyk T."/>
            <person name="Szatraj K."/>
            <person name="Zielenkiewicz U."/>
            <person name="Pilsyk S."/>
            <person name="Malc E."/>
            <person name="Mieczkowski P."/>
            <person name="Kruszewska J.S."/>
            <person name="Biernat P."/>
            <person name="Pawlowska J."/>
        </authorList>
    </citation>
    <scope>NUCLEOTIDE SEQUENCE [LARGE SCALE GENOMIC DNA]</scope>
    <source>
        <strain evidence="13 14">CBS 142.35</strain>
    </source>
</reference>
<dbReference type="SMART" id="SM00355">
    <property type="entry name" value="ZnF_C2H2"/>
    <property type="match status" value="2"/>
</dbReference>
<dbReference type="SMART" id="SM00424">
    <property type="entry name" value="STE"/>
    <property type="match status" value="1"/>
</dbReference>
<name>A0A8H7VP10_9FUNG</name>
<keyword evidence="7" id="KW-0804">Transcription</keyword>
<dbReference type="FunFam" id="3.30.160.60:FF:000072">
    <property type="entry name" value="zinc finger protein 143 isoform X1"/>
    <property type="match status" value="1"/>
</dbReference>
<dbReference type="InterPro" id="IPR003120">
    <property type="entry name" value="Ste12"/>
</dbReference>